<keyword evidence="8" id="KW-1185">Reference proteome</keyword>
<organism evidence="7 8">
    <name type="scientific">Lysinimonas soli</name>
    <dbReference type="NCBI Taxonomy" id="1074233"/>
    <lineage>
        <taxon>Bacteria</taxon>
        <taxon>Bacillati</taxon>
        <taxon>Actinomycetota</taxon>
        <taxon>Actinomycetes</taxon>
        <taxon>Micrococcales</taxon>
        <taxon>Microbacteriaceae</taxon>
        <taxon>Lysinimonas</taxon>
    </lineage>
</organism>
<dbReference type="RefSeq" id="WP_386740640.1">
    <property type="nucleotide sequence ID" value="NZ_JBHSMG010000003.1"/>
</dbReference>
<evidence type="ECO:0000256" key="2">
    <source>
        <dbReference type="ARBA" id="ARBA00022475"/>
    </source>
</evidence>
<evidence type="ECO:0000256" key="3">
    <source>
        <dbReference type="ARBA" id="ARBA00022692"/>
    </source>
</evidence>
<accession>A0ABW0NUJ2</accession>
<proteinExistence type="predicted"/>
<dbReference type="Pfam" id="PF09678">
    <property type="entry name" value="Caa3_CtaG"/>
    <property type="match status" value="1"/>
</dbReference>
<feature type="transmembrane region" description="Helical" evidence="6">
    <location>
        <begin position="245"/>
        <end position="265"/>
    </location>
</feature>
<feature type="transmembrane region" description="Helical" evidence="6">
    <location>
        <begin position="155"/>
        <end position="173"/>
    </location>
</feature>
<dbReference type="InterPro" id="IPR019108">
    <property type="entry name" value="Caa3_assmbl_CtaG-rel"/>
</dbReference>
<evidence type="ECO:0000256" key="4">
    <source>
        <dbReference type="ARBA" id="ARBA00022989"/>
    </source>
</evidence>
<feature type="transmembrane region" description="Helical" evidence="6">
    <location>
        <begin position="121"/>
        <end position="143"/>
    </location>
</feature>
<feature type="transmembrane region" description="Helical" evidence="6">
    <location>
        <begin position="47"/>
        <end position="69"/>
    </location>
</feature>
<evidence type="ECO:0000256" key="6">
    <source>
        <dbReference type="SAM" id="Phobius"/>
    </source>
</evidence>
<protein>
    <submittedName>
        <fullName evidence="7">Cytochrome c oxidase assembly protein</fullName>
    </submittedName>
</protein>
<gene>
    <name evidence="7" type="ORF">ACFPJ4_11790</name>
</gene>
<comment type="caution">
    <text evidence="7">The sequence shown here is derived from an EMBL/GenBank/DDBJ whole genome shotgun (WGS) entry which is preliminary data.</text>
</comment>
<comment type="subcellular location">
    <subcellularLocation>
        <location evidence="1">Cell membrane</location>
        <topology evidence="1">Multi-pass membrane protein</topology>
    </subcellularLocation>
</comment>
<evidence type="ECO:0000256" key="5">
    <source>
        <dbReference type="ARBA" id="ARBA00023136"/>
    </source>
</evidence>
<keyword evidence="5 6" id="KW-0472">Membrane</keyword>
<name>A0ABW0NUJ2_9MICO</name>
<feature type="transmembrane region" description="Helical" evidence="6">
    <location>
        <begin position="16"/>
        <end position="35"/>
    </location>
</feature>
<evidence type="ECO:0000313" key="7">
    <source>
        <dbReference type="EMBL" id="MFC5502922.1"/>
    </source>
</evidence>
<keyword evidence="3 6" id="KW-0812">Transmembrane</keyword>
<sequence>MPSISVFFATWRLDPVALAAILLAAALYAAGVVRVRRRGGRWPLRFTLAFLLLGLGSFAVVEFGFLGAYSHDLRWAFTTRIALLLFVIPACISAGRPIGLLRASLGESGVARLEWMLRTRLLRLFGNAIFATLFSAIVFSVFLTPAAWVLRGTPALNSAMSIVIPLLGLIMVLPIVENAGGRTSLFITVEFLLAFVELVIDAVPGIVMRLNDAILDHAPLIGPAVSSAASWWPNPVHDQHLAGDFLWFIAEIADVPILVLLFVRWTRSEKREEKKFDELTDEQLEELTRQHLSDPRG</sequence>
<evidence type="ECO:0000313" key="8">
    <source>
        <dbReference type="Proteomes" id="UP001596039"/>
    </source>
</evidence>
<dbReference type="Proteomes" id="UP001596039">
    <property type="component" value="Unassembled WGS sequence"/>
</dbReference>
<feature type="transmembrane region" description="Helical" evidence="6">
    <location>
        <begin position="81"/>
        <end position="101"/>
    </location>
</feature>
<reference evidence="8" key="1">
    <citation type="journal article" date="2019" name="Int. J. Syst. Evol. Microbiol.">
        <title>The Global Catalogue of Microorganisms (GCM) 10K type strain sequencing project: providing services to taxonomists for standard genome sequencing and annotation.</title>
        <authorList>
            <consortium name="The Broad Institute Genomics Platform"/>
            <consortium name="The Broad Institute Genome Sequencing Center for Infectious Disease"/>
            <person name="Wu L."/>
            <person name="Ma J."/>
        </authorList>
    </citation>
    <scope>NUCLEOTIDE SEQUENCE [LARGE SCALE GENOMIC DNA]</scope>
    <source>
        <strain evidence="8">CGMCC 4.6997</strain>
    </source>
</reference>
<dbReference type="EMBL" id="JBHSMG010000003">
    <property type="protein sequence ID" value="MFC5502922.1"/>
    <property type="molecule type" value="Genomic_DNA"/>
</dbReference>
<keyword evidence="4 6" id="KW-1133">Transmembrane helix</keyword>
<feature type="transmembrane region" description="Helical" evidence="6">
    <location>
        <begin position="185"/>
        <end position="207"/>
    </location>
</feature>
<keyword evidence="2" id="KW-1003">Cell membrane</keyword>
<evidence type="ECO:0000256" key="1">
    <source>
        <dbReference type="ARBA" id="ARBA00004651"/>
    </source>
</evidence>